<accession>A0A2S7KQB6</accession>
<dbReference type="Gene3D" id="3.40.50.2300">
    <property type="match status" value="1"/>
</dbReference>
<feature type="domain" description="LysM" evidence="2">
    <location>
        <begin position="149"/>
        <end position="192"/>
    </location>
</feature>
<dbReference type="SMART" id="SM00257">
    <property type="entry name" value="LysM"/>
    <property type="match status" value="4"/>
</dbReference>
<feature type="domain" description="LysM" evidence="2">
    <location>
        <begin position="28"/>
        <end position="71"/>
    </location>
</feature>
<evidence type="ECO:0000313" key="4">
    <source>
        <dbReference type="Proteomes" id="UP000239800"/>
    </source>
</evidence>
<reference evidence="3 4" key="1">
    <citation type="submission" date="2016-11" db="EMBL/GenBank/DDBJ databases">
        <title>Trade-off between light-utilization and light-protection in marine flavobacteria.</title>
        <authorList>
            <person name="Kumagai Y."/>
        </authorList>
    </citation>
    <scope>NUCLEOTIDE SEQUENCE [LARGE SCALE GENOMIC DNA]</scope>
    <source>
        <strain evidence="3 4">NBRC 107741</strain>
    </source>
</reference>
<keyword evidence="4" id="KW-1185">Reference proteome</keyword>
<feature type="signal peptide" evidence="1">
    <location>
        <begin position="1"/>
        <end position="25"/>
    </location>
</feature>
<dbReference type="SUPFAM" id="SSF54106">
    <property type="entry name" value="LysM domain"/>
    <property type="match status" value="3"/>
</dbReference>
<sequence length="633" mass="71320">MGIIKNTRSLRLLACSLLLVSKLLAQYRSHTVQAGETVYSIAKQYNVSTASIYELNPEARSGVSLSEVLVIPEQQPVRFRKHKVKKKETLFSIAQRYDITEDDLKRYNKHLYSKPLKKGERLQIPIGLPKASENQVNTEISESNTANQAKHLVEPKETRYGIARMYGITVAELEALNPGMPENFPIGMELIVPEEKVTEESVIEDDRFDFYEVQPKEGFFRLKIKLGLSQEEIVALNPYAADGLKEGMILKIPKEEEGAATAFESTDLESYINNRDAKRLALMLPFQVPKFETDSVELRNAIMQDPRNNAARVALDFYSGALMAVDFAKDKGIAVRMDVYDTEGSVNAVSQIMSSNSFDGTQAVIGPLLKRNVEYVARELRSEGTPVFSPLSNRGIDLTSNTFQTLPDQGIMEKAMLDYIVAESAGKKMILITDGSRANQVAAIQAALPGIQLITPQEEGFIYQVHLEEKLAKELLENWVIIESTDPILVSNVIGLLNGMPTEEYAIRLFTLNKGDVFEFDDVSNMHLANLNFTFPAVSKPYDFEDKNAFLVSYQNRYGVLPNRYAVRGFDLTYDILLRLGTADDIYDGSGPNVATEYVENRFQYNKKMFSGYRNQAFFLLKYNQDLNLEIIK</sequence>
<proteinExistence type="predicted"/>
<dbReference type="InterPro" id="IPR018392">
    <property type="entry name" value="LysM"/>
</dbReference>
<evidence type="ECO:0000313" key="3">
    <source>
        <dbReference type="EMBL" id="PQB04763.1"/>
    </source>
</evidence>
<feature type="chain" id="PRO_5015616015" description="LysM domain-containing protein" evidence="1">
    <location>
        <begin position="26"/>
        <end position="633"/>
    </location>
</feature>
<evidence type="ECO:0000256" key="1">
    <source>
        <dbReference type="SAM" id="SignalP"/>
    </source>
</evidence>
<dbReference type="AlphaFoldDB" id="A0A2S7KQB6"/>
<dbReference type="PROSITE" id="PS51782">
    <property type="entry name" value="LYSM"/>
    <property type="match status" value="3"/>
</dbReference>
<dbReference type="Pfam" id="PF01476">
    <property type="entry name" value="LysM"/>
    <property type="match status" value="3"/>
</dbReference>
<dbReference type="PANTHER" id="PTHR33734">
    <property type="entry name" value="LYSM DOMAIN-CONTAINING GPI-ANCHORED PROTEIN 2"/>
    <property type="match status" value="1"/>
</dbReference>
<name>A0A2S7KQB6_9FLAO</name>
<dbReference type="InterPro" id="IPR036779">
    <property type="entry name" value="LysM_dom_sf"/>
</dbReference>
<gene>
    <name evidence="3" type="ORF">BST85_07535</name>
</gene>
<dbReference type="EMBL" id="MQUB01000001">
    <property type="protein sequence ID" value="PQB04763.1"/>
    <property type="molecule type" value="Genomic_DNA"/>
</dbReference>
<protein>
    <recommendedName>
        <fullName evidence="2">LysM domain-containing protein</fullName>
    </recommendedName>
</protein>
<dbReference type="Proteomes" id="UP000239800">
    <property type="component" value="Unassembled WGS sequence"/>
</dbReference>
<dbReference type="Gene3D" id="3.10.350.10">
    <property type="entry name" value="LysM domain"/>
    <property type="match status" value="3"/>
</dbReference>
<dbReference type="OrthoDB" id="2149800at2"/>
<dbReference type="RefSeq" id="WP_104812691.1">
    <property type="nucleotide sequence ID" value="NZ_MQUB01000001.1"/>
</dbReference>
<dbReference type="PANTHER" id="PTHR33734:SF22">
    <property type="entry name" value="MEMBRANE-BOUND LYTIC MUREIN TRANSGLYCOSYLASE D"/>
    <property type="match status" value="1"/>
</dbReference>
<dbReference type="InterPro" id="IPR028082">
    <property type="entry name" value="Peripla_BP_I"/>
</dbReference>
<organism evidence="3 4">
    <name type="scientific">Aureitalea marina</name>
    <dbReference type="NCBI Taxonomy" id="930804"/>
    <lineage>
        <taxon>Bacteria</taxon>
        <taxon>Pseudomonadati</taxon>
        <taxon>Bacteroidota</taxon>
        <taxon>Flavobacteriia</taxon>
        <taxon>Flavobacteriales</taxon>
        <taxon>Flavobacteriaceae</taxon>
        <taxon>Aureitalea</taxon>
    </lineage>
</organism>
<evidence type="ECO:0000259" key="2">
    <source>
        <dbReference type="PROSITE" id="PS51782"/>
    </source>
</evidence>
<dbReference type="CDD" id="cd00118">
    <property type="entry name" value="LysM"/>
    <property type="match status" value="3"/>
</dbReference>
<feature type="domain" description="LysM" evidence="2">
    <location>
        <begin position="80"/>
        <end position="124"/>
    </location>
</feature>
<comment type="caution">
    <text evidence="3">The sequence shown here is derived from an EMBL/GenBank/DDBJ whole genome shotgun (WGS) entry which is preliminary data.</text>
</comment>
<dbReference type="SUPFAM" id="SSF53822">
    <property type="entry name" value="Periplasmic binding protein-like I"/>
    <property type="match status" value="1"/>
</dbReference>
<keyword evidence="1" id="KW-0732">Signal</keyword>